<keyword evidence="2" id="KW-1185">Reference proteome</keyword>
<dbReference type="PANTHER" id="PTHR19288:SF95">
    <property type="entry name" value="D-GLYCEROL 3-PHOSPHATE PHOSPHATASE"/>
    <property type="match status" value="1"/>
</dbReference>
<name>A0A147EMB9_9MICO</name>
<dbReference type="Gene3D" id="3.40.50.1000">
    <property type="entry name" value="HAD superfamily/HAD-like"/>
    <property type="match status" value="2"/>
</dbReference>
<reference evidence="1 2" key="1">
    <citation type="journal article" date="2016" name="Front. Microbiol.">
        <title>Genomic Resource of Rice Seed Associated Bacteria.</title>
        <authorList>
            <person name="Midha S."/>
            <person name="Bansal K."/>
            <person name="Sharma S."/>
            <person name="Kumar N."/>
            <person name="Patil P.P."/>
            <person name="Chaudhry V."/>
            <person name="Patil P.B."/>
        </authorList>
    </citation>
    <scope>NUCLEOTIDE SEQUENCE [LARGE SCALE GENOMIC DNA]</scope>
    <source>
        <strain evidence="1 2">NS354</strain>
    </source>
</reference>
<dbReference type="InterPro" id="IPR006439">
    <property type="entry name" value="HAD-SF_hydro_IA"/>
</dbReference>
<organism evidence="1 2">
    <name type="scientific">Leucobacter chromiiresistens</name>
    <dbReference type="NCBI Taxonomy" id="1079994"/>
    <lineage>
        <taxon>Bacteria</taxon>
        <taxon>Bacillati</taxon>
        <taxon>Actinomycetota</taxon>
        <taxon>Actinomycetes</taxon>
        <taxon>Micrococcales</taxon>
        <taxon>Microbacteriaceae</taxon>
        <taxon>Leucobacter</taxon>
    </lineage>
</organism>
<protein>
    <submittedName>
        <fullName evidence="1">Haloacid dehalogenase</fullName>
    </submittedName>
</protein>
<dbReference type="InterPro" id="IPR036412">
    <property type="entry name" value="HAD-like_sf"/>
</dbReference>
<dbReference type="PANTHER" id="PTHR19288">
    <property type="entry name" value="4-NITROPHENYLPHOSPHATASE-RELATED"/>
    <property type="match status" value="1"/>
</dbReference>
<dbReference type="Proteomes" id="UP000070810">
    <property type="component" value="Unassembled WGS sequence"/>
</dbReference>
<evidence type="ECO:0000313" key="2">
    <source>
        <dbReference type="Proteomes" id="UP000070810"/>
    </source>
</evidence>
<dbReference type="Pfam" id="PF13344">
    <property type="entry name" value="Hydrolase_6"/>
    <property type="match status" value="1"/>
</dbReference>
<dbReference type="RefSeq" id="WP_058594134.1">
    <property type="nucleotide sequence ID" value="NZ_LDRK01000053.1"/>
</dbReference>
<dbReference type="PATRIC" id="fig|1079994.3.peg.1949"/>
<dbReference type="Pfam" id="PF13242">
    <property type="entry name" value="Hydrolase_like"/>
    <property type="match status" value="1"/>
</dbReference>
<dbReference type="GO" id="GO:0005737">
    <property type="term" value="C:cytoplasm"/>
    <property type="evidence" value="ECO:0007669"/>
    <property type="project" value="TreeGrafter"/>
</dbReference>
<dbReference type="GO" id="GO:0016791">
    <property type="term" value="F:phosphatase activity"/>
    <property type="evidence" value="ECO:0007669"/>
    <property type="project" value="TreeGrafter"/>
</dbReference>
<dbReference type="InterPro" id="IPR006357">
    <property type="entry name" value="HAD-SF_hydro_IIA"/>
</dbReference>
<dbReference type="NCBIfam" id="TIGR01460">
    <property type="entry name" value="HAD-SF-IIA"/>
    <property type="match status" value="1"/>
</dbReference>
<evidence type="ECO:0000313" key="1">
    <source>
        <dbReference type="EMBL" id="KTR85557.1"/>
    </source>
</evidence>
<dbReference type="InterPro" id="IPR023214">
    <property type="entry name" value="HAD_sf"/>
</dbReference>
<accession>A0A147EMB9</accession>
<gene>
    <name evidence="1" type="ORF">NS354_08695</name>
</gene>
<dbReference type="AlphaFoldDB" id="A0A147EMB9"/>
<dbReference type="EMBL" id="LDRK01000053">
    <property type="protein sequence ID" value="KTR85557.1"/>
    <property type="molecule type" value="Genomic_DNA"/>
</dbReference>
<dbReference type="NCBIfam" id="TIGR01549">
    <property type="entry name" value="HAD-SF-IA-v1"/>
    <property type="match status" value="1"/>
</dbReference>
<dbReference type="OrthoDB" id="3400930at2"/>
<proteinExistence type="predicted"/>
<dbReference type="SUPFAM" id="SSF56784">
    <property type="entry name" value="HAD-like"/>
    <property type="match status" value="1"/>
</dbReference>
<comment type="caution">
    <text evidence="1">The sequence shown here is derived from an EMBL/GenBank/DDBJ whole genome shotgun (WGS) entry which is preliminary data.</text>
</comment>
<sequence>MGLFGRRATALGAAPIEGRELLLADLDGVIYRGPHAIPHAVEELNRAAQTVRVGYVTNNASRTDETVAAHLRELGLQTEAGEIVTSPQAAVTLLRQTVAPGSRVLVIGGDGLVDELGKAGFEVTRSADEDPVAVVQGFAPEVGWAHLAEAAFALAEEPGREPLPWIATNTDWTIPVARGLAPGNGTLVSAVHTAVQRLPVFAGKPETPIFEAAFERFGTRNALMIGDRLDTDIKGAVAAGIPSLHVLTGVDRPKQLVAASQDMRPEYIVASLSELHEPYPSTERLKDGTMQVGTAKVRMDGHIASVVAEGDSPINLLRAGCAAIWASGLAIYGLKVPEILYEDHWRAA</sequence>